<evidence type="ECO:0000313" key="2">
    <source>
        <dbReference type="Proteomes" id="UP000199705"/>
    </source>
</evidence>
<accession>A0A1G8E501</accession>
<dbReference type="AlphaFoldDB" id="A0A1G8E501"/>
<organism evidence="1 2">
    <name type="scientific">Mucilaginibacter gossypii</name>
    <dbReference type="NCBI Taxonomy" id="551996"/>
    <lineage>
        <taxon>Bacteria</taxon>
        <taxon>Pseudomonadati</taxon>
        <taxon>Bacteroidota</taxon>
        <taxon>Sphingobacteriia</taxon>
        <taxon>Sphingobacteriales</taxon>
        <taxon>Sphingobacteriaceae</taxon>
        <taxon>Mucilaginibacter</taxon>
    </lineage>
</organism>
<dbReference type="EMBL" id="FNCG01000011">
    <property type="protein sequence ID" value="SDH64790.1"/>
    <property type="molecule type" value="Genomic_DNA"/>
</dbReference>
<dbReference type="STRING" id="551996.SAMN05192573_111111"/>
<proteinExistence type="predicted"/>
<gene>
    <name evidence="1" type="ORF">SAMN05192573_111111</name>
</gene>
<sequence>MRLKPFILDGINIYTAQDNKNTASAKPPTIKRFGPSGSLKRKNSNLDQMIAVTANIINETCFDLKYKFAVVLPMTLR</sequence>
<name>A0A1G8E501_9SPHI</name>
<protein>
    <submittedName>
        <fullName evidence="1">Uncharacterized protein</fullName>
    </submittedName>
</protein>
<keyword evidence="2" id="KW-1185">Reference proteome</keyword>
<evidence type="ECO:0000313" key="1">
    <source>
        <dbReference type="EMBL" id="SDH64790.1"/>
    </source>
</evidence>
<dbReference type="Proteomes" id="UP000199705">
    <property type="component" value="Unassembled WGS sequence"/>
</dbReference>
<reference evidence="2" key="1">
    <citation type="submission" date="2016-10" db="EMBL/GenBank/DDBJ databases">
        <authorList>
            <person name="Varghese N."/>
            <person name="Submissions S."/>
        </authorList>
    </citation>
    <scope>NUCLEOTIDE SEQUENCE [LARGE SCALE GENOMIC DNA]</scope>
    <source>
        <strain evidence="2">Gh-67</strain>
    </source>
</reference>